<dbReference type="EMBL" id="HG793133">
    <property type="protein sequence ID" value="CDK30212.1"/>
    <property type="molecule type" value="Genomic_DNA"/>
</dbReference>
<sequence>MLIKSDAKNQYGSTALMRASINGHKEVVEMLNNNKRLVSYSCILS</sequence>
<dbReference type="RefSeq" id="WP_023791066.1">
    <property type="nucleotide sequence ID" value="NC_023003.1"/>
</dbReference>
<name>V6DF37_9BACT</name>
<dbReference type="Gene3D" id="1.25.40.20">
    <property type="entry name" value="Ankyrin repeat-containing domain"/>
    <property type="match status" value="1"/>
</dbReference>
<keyword evidence="2" id="KW-1185">Reference proteome</keyword>
<proteinExistence type="predicted"/>
<evidence type="ECO:0000313" key="1">
    <source>
        <dbReference type="EMBL" id="CDK30212.1"/>
    </source>
</evidence>
<dbReference type="InterPro" id="IPR036770">
    <property type="entry name" value="Ankyrin_rpt-contain_sf"/>
</dbReference>
<gene>
    <name evidence="1" type="ORF">BABL1_gene_906</name>
</gene>
<dbReference type="SUPFAM" id="SSF48403">
    <property type="entry name" value="Ankyrin repeat"/>
    <property type="match status" value="1"/>
</dbReference>
<protein>
    <submittedName>
        <fullName evidence="1">Ankyrin repeats containing protein</fullName>
    </submittedName>
</protein>
<reference evidence="1 2" key="1">
    <citation type="journal article" date="2015" name="Biol. Direct">
        <title>Babela massiliensis, a representative of a widespread bacterial phylum with unusual adaptations to parasitism in amoebae.</title>
        <authorList>
            <person name="Pagnier I."/>
            <person name="Yutin N."/>
            <person name="Croce O."/>
            <person name="Makarova K.S."/>
            <person name="Wolf Y.I."/>
            <person name="Benamar S."/>
            <person name="Raoult D."/>
            <person name="Koonin E.V."/>
            <person name="La Scola B."/>
        </authorList>
    </citation>
    <scope>NUCLEOTIDE SEQUENCE [LARGE SCALE GENOMIC DNA]</scope>
    <source>
        <strain evidence="2">BABL1</strain>
    </source>
</reference>
<accession>V6DF37</accession>
<evidence type="ECO:0000313" key="2">
    <source>
        <dbReference type="Proteomes" id="UP000018769"/>
    </source>
</evidence>
<dbReference type="HOGENOM" id="CLU_3197332_0_0_7"/>
<dbReference type="Proteomes" id="UP000018769">
    <property type="component" value="Chromosome I"/>
</dbReference>
<dbReference type="KEGG" id="dpb:BABL1_gene_906"/>
<dbReference type="AlphaFoldDB" id="V6DF37"/>
<dbReference type="STRING" id="673862.BABL1_gene_906"/>
<organism evidence="1 2">
    <name type="scientific">Candidatus Babela massiliensis</name>
    <dbReference type="NCBI Taxonomy" id="673862"/>
    <lineage>
        <taxon>Bacteria</taxon>
        <taxon>Candidatus Babelota</taxon>
        <taxon>Candidatus Babeliae</taxon>
        <taxon>Candidatus Babeliales</taxon>
        <taxon>Candidatus Babeliaceae</taxon>
        <taxon>Candidatus Babela</taxon>
    </lineage>
</organism>